<evidence type="ECO:0008006" key="5">
    <source>
        <dbReference type="Google" id="ProtNLM"/>
    </source>
</evidence>
<dbReference type="InterPro" id="IPR001360">
    <property type="entry name" value="Glyco_hydro_1"/>
</dbReference>
<dbReference type="EMBL" id="JAYMYS010000005">
    <property type="protein sequence ID" value="KAK7392319.1"/>
    <property type="molecule type" value="Genomic_DNA"/>
</dbReference>
<evidence type="ECO:0000256" key="2">
    <source>
        <dbReference type="RuleBase" id="RU003690"/>
    </source>
</evidence>
<dbReference type="AlphaFoldDB" id="A0AAN9XHG3"/>
<name>A0AAN9XHG3_PSOTE</name>
<dbReference type="Proteomes" id="UP001386955">
    <property type="component" value="Unassembled WGS sequence"/>
</dbReference>
<sequence length="255" mass="29453">MGNYIGKDVHDFVDYKLILQDKQHGFIGISIYTIGTFPATNTEKDRVATQRVHDFFVGWIMEPLLHGDYPISMKRIIGKRIPTFTNHESEQVKGQITHHFLVLTDGPDLVTNEEYPITPWGLRDELDKFKLLYGNPTVFIYENGQRTASNLSLQDVSRVKYLHGYIGGVLDALRNGSNVKGYFAWSFIDVLELLDGYKSSFGLYYVDRNDPELKRYPKLSAKWYNRFLRARSTSIVGTIELEKDQSLVFIDHLFE</sequence>
<proteinExistence type="inferred from homology"/>
<dbReference type="Pfam" id="PF00232">
    <property type="entry name" value="Glyco_hydro_1"/>
    <property type="match status" value="2"/>
</dbReference>
<comment type="similarity">
    <text evidence="1 2">Belongs to the glycosyl hydrolase 1 family.</text>
</comment>
<keyword evidence="4" id="KW-1185">Reference proteome</keyword>
<dbReference type="PRINTS" id="PR00131">
    <property type="entry name" value="GLHYDRLASE1"/>
</dbReference>
<dbReference type="PANTHER" id="PTHR10353">
    <property type="entry name" value="GLYCOSYL HYDROLASE"/>
    <property type="match status" value="1"/>
</dbReference>
<accession>A0AAN9XHG3</accession>
<dbReference type="Gene3D" id="3.20.20.80">
    <property type="entry name" value="Glycosidases"/>
    <property type="match status" value="2"/>
</dbReference>
<organism evidence="3 4">
    <name type="scientific">Psophocarpus tetragonolobus</name>
    <name type="common">Winged bean</name>
    <name type="synonym">Dolichos tetragonolobus</name>
    <dbReference type="NCBI Taxonomy" id="3891"/>
    <lineage>
        <taxon>Eukaryota</taxon>
        <taxon>Viridiplantae</taxon>
        <taxon>Streptophyta</taxon>
        <taxon>Embryophyta</taxon>
        <taxon>Tracheophyta</taxon>
        <taxon>Spermatophyta</taxon>
        <taxon>Magnoliopsida</taxon>
        <taxon>eudicotyledons</taxon>
        <taxon>Gunneridae</taxon>
        <taxon>Pentapetalae</taxon>
        <taxon>rosids</taxon>
        <taxon>fabids</taxon>
        <taxon>Fabales</taxon>
        <taxon>Fabaceae</taxon>
        <taxon>Papilionoideae</taxon>
        <taxon>50 kb inversion clade</taxon>
        <taxon>NPAAA clade</taxon>
        <taxon>indigoferoid/millettioid clade</taxon>
        <taxon>Phaseoleae</taxon>
        <taxon>Psophocarpus</taxon>
    </lineage>
</organism>
<gene>
    <name evidence="3" type="ORF">VNO78_20753</name>
</gene>
<evidence type="ECO:0000256" key="1">
    <source>
        <dbReference type="ARBA" id="ARBA00010838"/>
    </source>
</evidence>
<dbReference type="GO" id="GO:0008422">
    <property type="term" value="F:beta-glucosidase activity"/>
    <property type="evidence" value="ECO:0007669"/>
    <property type="project" value="TreeGrafter"/>
</dbReference>
<dbReference type="InterPro" id="IPR017853">
    <property type="entry name" value="GH"/>
</dbReference>
<reference evidence="3 4" key="1">
    <citation type="submission" date="2024-01" db="EMBL/GenBank/DDBJ databases">
        <title>The genomes of 5 underutilized Papilionoideae crops provide insights into root nodulation and disease resistanc.</title>
        <authorList>
            <person name="Jiang F."/>
        </authorList>
    </citation>
    <scope>NUCLEOTIDE SEQUENCE [LARGE SCALE GENOMIC DNA]</scope>
    <source>
        <strain evidence="3">DUOXIRENSHENG_FW03</strain>
        <tissue evidence="3">Leaves</tissue>
    </source>
</reference>
<dbReference type="PANTHER" id="PTHR10353:SF29">
    <property type="entry name" value="BETA-GLUCOSIDASE 11"/>
    <property type="match status" value="1"/>
</dbReference>
<evidence type="ECO:0000313" key="3">
    <source>
        <dbReference type="EMBL" id="KAK7392319.1"/>
    </source>
</evidence>
<dbReference type="SUPFAM" id="SSF51445">
    <property type="entry name" value="(Trans)glycosidases"/>
    <property type="match status" value="1"/>
</dbReference>
<evidence type="ECO:0000313" key="4">
    <source>
        <dbReference type="Proteomes" id="UP001386955"/>
    </source>
</evidence>
<comment type="caution">
    <text evidence="3">The sequence shown here is derived from an EMBL/GenBank/DDBJ whole genome shotgun (WGS) entry which is preliminary data.</text>
</comment>
<protein>
    <recommendedName>
        <fullName evidence="5">Beta-glucosidase</fullName>
    </recommendedName>
</protein>
<dbReference type="GO" id="GO:0005975">
    <property type="term" value="P:carbohydrate metabolic process"/>
    <property type="evidence" value="ECO:0007669"/>
    <property type="project" value="InterPro"/>
</dbReference>